<evidence type="ECO:0000313" key="11">
    <source>
        <dbReference type="EMBL" id="MFC3231235.1"/>
    </source>
</evidence>
<evidence type="ECO:0000256" key="3">
    <source>
        <dbReference type="ARBA" id="ARBA00022475"/>
    </source>
</evidence>
<comment type="similarity">
    <text evidence="8">Belongs to the binding-protein-dependent transport system permease family.</text>
</comment>
<comment type="caution">
    <text evidence="11">The sequence shown here is derived from an EMBL/GenBank/DDBJ whole genome shotgun (WGS) entry which is preliminary data.</text>
</comment>
<dbReference type="PANTHER" id="PTHR43357">
    <property type="entry name" value="INNER MEMBRANE ABC TRANSPORTER PERMEASE PROTEIN YDCV"/>
    <property type="match status" value="1"/>
</dbReference>
<feature type="transmembrane region" description="Helical" evidence="8">
    <location>
        <begin position="366"/>
        <end position="388"/>
    </location>
</feature>
<keyword evidence="12" id="KW-1185">Reference proteome</keyword>
<keyword evidence="6 8" id="KW-1133">Transmembrane helix</keyword>
<proteinExistence type="inferred from homology"/>
<feature type="transmembrane region" description="Helical" evidence="8">
    <location>
        <begin position="85"/>
        <end position="109"/>
    </location>
</feature>
<feature type="transmembrane region" description="Helical" evidence="8">
    <location>
        <begin position="400"/>
        <end position="423"/>
    </location>
</feature>
<feature type="transmembrane region" description="Helical" evidence="8">
    <location>
        <begin position="551"/>
        <end position="570"/>
    </location>
</feature>
<name>A0ABV7L9C2_9PROT</name>
<dbReference type="InterPro" id="IPR000515">
    <property type="entry name" value="MetI-like"/>
</dbReference>
<keyword evidence="2 8" id="KW-0813">Transport</keyword>
<evidence type="ECO:0000256" key="9">
    <source>
        <dbReference type="SAM" id="MobiDB-lite"/>
    </source>
</evidence>
<dbReference type="PANTHER" id="PTHR43357:SF3">
    <property type="entry name" value="FE(3+)-TRANSPORT SYSTEM PERMEASE PROTEIN FBPB 2"/>
    <property type="match status" value="1"/>
</dbReference>
<evidence type="ECO:0000256" key="5">
    <source>
        <dbReference type="ARBA" id="ARBA00022692"/>
    </source>
</evidence>
<reference evidence="12" key="1">
    <citation type="journal article" date="2019" name="Int. J. Syst. Evol. Microbiol.">
        <title>The Global Catalogue of Microorganisms (GCM) 10K type strain sequencing project: providing services to taxonomists for standard genome sequencing and annotation.</title>
        <authorList>
            <consortium name="The Broad Institute Genomics Platform"/>
            <consortium name="The Broad Institute Genome Sequencing Center for Infectious Disease"/>
            <person name="Wu L."/>
            <person name="Ma J."/>
        </authorList>
    </citation>
    <scope>NUCLEOTIDE SEQUENCE [LARGE SCALE GENOMIC DNA]</scope>
    <source>
        <strain evidence="12">KCTC 42964</strain>
    </source>
</reference>
<feature type="transmembrane region" description="Helical" evidence="8">
    <location>
        <begin position="42"/>
        <end position="65"/>
    </location>
</feature>
<feature type="transmembrane region" description="Helical" evidence="8">
    <location>
        <begin position="501"/>
        <end position="518"/>
    </location>
</feature>
<feature type="transmembrane region" description="Helical" evidence="8">
    <location>
        <begin position="177"/>
        <end position="197"/>
    </location>
</feature>
<gene>
    <name evidence="11" type="ORF">ACFOGJ_28565</name>
</gene>
<feature type="region of interest" description="Disordered" evidence="9">
    <location>
        <begin position="1"/>
        <end position="26"/>
    </location>
</feature>
<dbReference type="Gene3D" id="1.10.3720.10">
    <property type="entry name" value="MetI-like"/>
    <property type="match status" value="2"/>
</dbReference>
<dbReference type="Proteomes" id="UP001595528">
    <property type="component" value="Unassembled WGS sequence"/>
</dbReference>
<protein>
    <submittedName>
        <fullName evidence="11">ABC transporter permease</fullName>
    </submittedName>
</protein>
<feature type="transmembrane region" description="Helical" evidence="8">
    <location>
        <begin position="218"/>
        <end position="240"/>
    </location>
</feature>
<evidence type="ECO:0000256" key="2">
    <source>
        <dbReference type="ARBA" id="ARBA00022448"/>
    </source>
</evidence>
<dbReference type="Pfam" id="PF00528">
    <property type="entry name" value="BPD_transp_1"/>
    <property type="match status" value="2"/>
</dbReference>
<organism evidence="11 12">
    <name type="scientific">Marinibaculum pumilum</name>
    <dbReference type="NCBI Taxonomy" id="1766165"/>
    <lineage>
        <taxon>Bacteria</taxon>
        <taxon>Pseudomonadati</taxon>
        <taxon>Pseudomonadota</taxon>
        <taxon>Alphaproteobacteria</taxon>
        <taxon>Rhodospirillales</taxon>
        <taxon>Rhodospirillaceae</taxon>
        <taxon>Marinibaculum</taxon>
    </lineage>
</organism>
<sequence>MTDRLHRLAPEGAGAAPPSETLTAPLTTVPPRLRPAGGRVPASLRAAGLAIAVLVAVPILVVVAATLFPDSGTRAHIVEVLLPRYVTNTVLLVLAVGILAGGLGIGGAWLTTMCRFPGQRFFVWALVLPFAVPGYLMAYTYTDLLESYGPVQAALRDATGLRFGEYWFPGIRTLEGAAVMLGFVLYPYVYLSTRAGLLAQSGTMLDVARALGAGPWRLFGKVALPVLRPAIVAGLALALMETLADFGTVSYFGVQTFTTGIYRAWFSYGEPVVAAQLSTALLSAVILVLLLERLSRGRRHFAAGARRQTPLPCYRLHGLRAAAAIIACLLPLAIGFVIPAARLLYLSVMDGDAQFGRRYLELVGNSLLLGAVAAPLAVAAAVVVAALARMHSSRTTRAAAGMAGLGYAIPGSVIAVGILLPFAAIDRGLNALATGLLDWQPGLVLTGGIAGLVAAYLVRFLAAAQHSLAGGFGRLSPSVDAAARTLGVRPWGVIRRIHLPLLRPALLAGLLIVFVDVIKELPATLILRPFNFDTLAIQAYNLASDERLGEASTAALTIVAVGLLPVILLTRSMARSED</sequence>
<comment type="subcellular location">
    <subcellularLocation>
        <location evidence="1">Cell inner membrane</location>
        <topology evidence="1">Multi-pass membrane protein</topology>
    </subcellularLocation>
    <subcellularLocation>
        <location evidence="8">Cell membrane</location>
        <topology evidence="8">Multi-pass membrane protein</topology>
    </subcellularLocation>
</comment>
<feature type="transmembrane region" description="Helical" evidence="8">
    <location>
        <begin position="272"/>
        <end position="291"/>
    </location>
</feature>
<feature type="transmembrane region" description="Helical" evidence="8">
    <location>
        <begin position="121"/>
        <end position="141"/>
    </location>
</feature>
<keyword evidence="4" id="KW-0997">Cell inner membrane</keyword>
<dbReference type="PROSITE" id="PS50928">
    <property type="entry name" value="ABC_TM1"/>
    <property type="match status" value="2"/>
</dbReference>
<feature type="domain" description="ABC transmembrane type-1" evidence="10">
    <location>
        <begin position="86"/>
        <end position="291"/>
    </location>
</feature>
<dbReference type="RefSeq" id="WP_379906699.1">
    <property type="nucleotide sequence ID" value="NZ_JBHRTR010000054.1"/>
</dbReference>
<dbReference type="SUPFAM" id="SSF161098">
    <property type="entry name" value="MetI-like"/>
    <property type="match status" value="2"/>
</dbReference>
<feature type="domain" description="ABC transmembrane type-1" evidence="10">
    <location>
        <begin position="363"/>
        <end position="569"/>
    </location>
</feature>
<accession>A0ABV7L9C2</accession>
<feature type="transmembrane region" description="Helical" evidence="8">
    <location>
        <begin position="443"/>
        <end position="462"/>
    </location>
</feature>
<keyword evidence="7 8" id="KW-0472">Membrane</keyword>
<feature type="transmembrane region" description="Helical" evidence="8">
    <location>
        <begin position="321"/>
        <end position="346"/>
    </location>
</feature>
<keyword evidence="5 8" id="KW-0812">Transmembrane</keyword>
<evidence type="ECO:0000256" key="1">
    <source>
        <dbReference type="ARBA" id="ARBA00004429"/>
    </source>
</evidence>
<keyword evidence="3" id="KW-1003">Cell membrane</keyword>
<dbReference type="CDD" id="cd06261">
    <property type="entry name" value="TM_PBP2"/>
    <property type="match status" value="1"/>
</dbReference>
<evidence type="ECO:0000256" key="4">
    <source>
        <dbReference type="ARBA" id="ARBA00022519"/>
    </source>
</evidence>
<dbReference type="InterPro" id="IPR035906">
    <property type="entry name" value="MetI-like_sf"/>
</dbReference>
<evidence type="ECO:0000259" key="10">
    <source>
        <dbReference type="PROSITE" id="PS50928"/>
    </source>
</evidence>
<evidence type="ECO:0000256" key="7">
    <source>
        <dbReference type="ARBA" id="ARBA00023136"/>
    </source>
</evidence>
<evidence type="ECO:0000256" key="6">
    <source>
        <dbReference type="ARBA" id="ARBA00022989"/>
    </source>
</evidence>
<evidence type="ECO:0000256" key="8">
    <source>
        <dbReference type="RuleBase" id="RU363032"/>
    </source>
</evidence>
<dbReference type="EMBL" id="JBHRTR010000054">
    <property type="protein sequence ID" value="MFC3231235.1"/>
    <property type="molecule type" value="Genomic_DNA"/>
</dbReference>
<evidence type="ECO:0000313" key="12">
    <source>
        <dbReference type="Proteomes" id="UP001595528"/>
    </source>
</evidence>